<evidence type="ECO:0000313" key="2">
    <source>
        <dbReference type="Proteomes" id="UP001054945"/>
    </source>
</evidence>
<gene>
    <name evidence="1" type="ORF">CEXT_744611</name>
</gene>
<reference evidence="1 2" key="1">
    <citation type="submission" date="2021-06" db="EMBL/GenBank/DDBJ databases">
        <title>Caerostris extrusa draft genome.</title>
        <authorList>
            <person name="Kono N."/>
            <person name="Arakawa K."/>
        </authorList>
    </citation>
    <scope>NUCLEOTIDE SEQUENCE [LARGE SCALE GENOMIC DNA]</scope>
</reference>
<proteinExistence type="predicted"/>
<dbReference type="EMBL" id="BPLR01002301">
    <property type="protein sequence ID" value="GIX72317.1"/>
    <property type="molecule type" value="Genomic_DNA"/>
</dbReference>
<evidence type="ECO:0000313" key="1">
    <source>
        <dbReference type="EMBL" id="GIX72317.1"/>
    </source>
</evidence>
<accession>A0AAV4MJD0</accession>
<name>A0AAV4MJD0_CAEEX</name>
<dbReference type="Proteomes" id="UP001054945">
    <property type="component" value="Unassembled WGS sequence"/>
</dbReference>
<protein>
    <submittedName>
        <fullName evidence="1">Uncharacterized protein</fullName>
    </submittedName>
</protein>
<comment type="caution">
    <text evidence="1">The sequence shown here is derived from an EMBL/GenBank/DDBJ whole genome shotgun (WGS) entry which is preliminary data.</text>
</comment>
<organism evidence="1 2">
    <name type="scientific">Caerostris extrusa</name>
    <name type="common">Bark spider</name>
    <name type="synonym">Caerostris bankana</name>
    <dbReference type="NCBI Taxonomy" id="172846"/>
    <lineage>
        <taxon>Eukaryota</taxon>
        <taxon>Metazoa</taxon>
        <taxon>Ecdysozoa</taxon>
        <taxon>Arthropoda</taxon>
        <taxon>Chelicerata</taxon>
        <taxon>Arachnida</taxon>
        <taxon>Araneae</taxon>
        <taxon>Araneomorphae</taxon>
        <taxon>Entelegynae</taxon>
        <taxon>Araneoidea</taxon>
        <taxon>Araneidae</taxon>
        <taxon>Caerostris</taxon>
    </lineage>
</organism>
<keyword evidence="2" id="KW-1185">Reference proteome</keyword>
<dbReference type="AlphaFoldDB" id="A0AAV4MJD0"/>
<sequence length="184" mass="20779">MAKDSRLLLDKPPCRGHEAPEYSKGKASRLSGLSCPFYCGPWCGTFTNARVRFVSFTVLFTPARELLELLAASVEIKSQKWIDQLCTPKTKPHKDISKDQTVSQSIRIYYSWENPQPISNPLRTSPISVSGYWTRTASNPAVVWQKDLLGSFDKLQQRAPSSLRLILLKTLPSNEKVNVNFLVH</sequence>